<sequence>MSSQSSGNGGSRRSDRLAKGKAVAYTPESSLDTDDEYDAMEDVRTHADSAIARNLQAELDAEAASITAGAARPPSKPGITIGCSSRPSGAPRRPTTSSTGVLPARSKRKRADCTPLLADPVDAILNEHALRPSKQYWITCPRKLKSEF</sequence>
<dbReference type="EMBL" id="OIVN01005382">
    <property type="protein sequence ID" value="SPD22207.1"/>
    <property type="molecule type" value="Genomic_DNA"/>
</dbReference>
<protein>
    <submittedName>
        <fullName evidence="2">Uncharacterized protein</fullName>
    </submittedName>
</protein>
<evidence type="ECO:0000256" key="1">
    <source>
        <dbReference type="SAM" id="MobiDB-lite"/>
    </source>
</evidence>
<dbReference type="EMBL" id="OIVN01006169">
    <property type="protein sequence ID" value="SPD26855.1"/>
    <property type="molecule type" value="Genomic_DNA"/>
</dbReference>
<feature type="region of interest" description="Disordered" evidence="1">
    <location>
        <begin position="1"/>
        <end position="42"/>
    </location>
</feature>
<evidence type="ECO:0000313" key="3">
    <source>
        <dbReference type="EMBL" id="SPD26855.1"/>
    </source>
</evidence>
<feature type="compositionally biased region" description="Acidic residues" evidence="1">
    <location>
        <begin position="31"/>
        <end position="40"/>
    </location>
</feature>
<dbReference type="AlphaFoldDB" id="A0A2N9I886"/>
<gene>
    <name evidence="2" type="ORF">FSB_LOCUS50089</name>
    <name evidence="3" type="ORF">FSB_LOCUS54737</name>
</gene>
<proteinExistence type="predicted"/>
<organism evidence="2">
    <name type="scientific">Fagus sylvatica</name>
    <name type="common">Beechnut</name>
    <dbReference type="NCBI Taxonomy" id="28930"/>
    <lineage>
        <taxon>Eukaryota</taxon>
        <taxon>Viridiplantae</taxon>
        <taxon>Streptophyta</taxon>
        <taxon>Embryophyta</taxon>
        <taxon>Tracheophyta</taxon>
        <taxon>Spermatophyta</taxon>
        <taxon>Magnoliopsida</taxon>
        <taxon>eudicotyledons</taxon>
        <taxon>Gunneridae</taxon>
        <taxon>Pentapetalae</taxon>
        <taxon>rosids</taxon>
        <taxon>fabids</taxon>
        <taxon>Fagales</taxon>
        <taxon>Fagaceae</taxon>
        <taxon>Fagus</taxon>
    </lineage>
</organism>
<accession>A0A2N9I886</accession>
<name>A0A2N9I886_FAGSY</name>
<reference evidence="2" key="1">
    <citation type="submission" date="2018-02" db="EMBL/GenBank/DDBJ databases">
        <authorList>
            <person name="Cohen D.B."/>
            <person name="Kent A.D."/>
        </authorList>
    </citation>
    <scope>NUCLEOTIDE SEQUENCE</scope>
</reference>
<evidence type="ECO:0000313" key="2">
    <source>
        <dbReference type="EMBL" id="SPD22207.1"/>
    </source>
</evidence>
<feature type="region of interest" description="Disordered" evidence="1">
    <location>
        <begin position="66"/>
        <end position="111"/>
    </location>
</feature>